<reference evidence="9" key="2">
    <citation type="journal article" date="2021" name="PeerJ">
        <title>Extensive microbial diversity within the chicken gut microbiome revealed by metagenomics and culture.</title>
        <authorList>
            <person name="Gilroy R."/>
            <person name="Ravi A."/>
            <person name="Getino M."/>
            <person name="Pursley I."/>
            <person name="Horton D.L."/>
            <person name="Alikhan N.F."/>
            <person name="Baker D."/>
            <person name="Gharbi K."/>
            <person name="Hall N."/>
            <person name="Watson M."/>
            <person name="Adriaenssens E.M."/>
            <person name="Foster-Nyarko E."/>
            <person name="Jarju S."/>
            <person name="Secka A."/>
            <person name="Antonio M."/>
            <person name="Oren A."/>
            <person name="Chaudhuri R.R."/>
            <person name="La Ragione R."/>
            <person name="Hildebrand F."/>
            <person name="Pallen M.J."/>
        </authorList>
    </citation>
    <scope>NUCLEOTIDE SEQUENCE</scope>
    <source>
        <strain evidence="9">CHK123-3438</strain>
    </source>
</reference>
<comment type="similarity">
    <text evidence="5">Belongs to the CbiD family.</text>
</comment>
<dbReference type="GO" id="GO:0008168">
    <property type="term" value="F:methyltransferase activity"/>
    <property type="evidence" value="ECO:0007669"/>
    <property type="project" value="UniProtKB-UniRule"/>
</dbReference>
<sequence length="792" mass="85850">MTKKKNTVWAVCFTFAGAELLKKLLKDGKPGGTEVSAWKKGSGPWPKDCRFKDIKTSLTEWMGEAFKEAGGILVIGAAGIAVRAASPWIRDKFQDPAMVVMDEKGKFAVPVLSGHWGRANELASRLADISGGTAVITTATDVEKRFAVDVFAEKNGLWISDRQAAKQVSADILAGIPVKVASAFPQEGALPMGCESVPYGREEKEVPKDCGRQGSFVVISVFGSKPGEVPEGKVRALYLVPRLVTLGIGCRKDMDPGKLKEQVMAVLEESGIWPEAVEAVATIDLKEQEPALLSLCREMGWKLKSFSAGELKAVRGEFAHSDFVEQTTGVGNVCERAAVLAGGGQLIVKKQQRFGVTVAAALRPWTVKWNRTEKRKNPMEACQVQPVGDGEFYTYVNQTKMRRGITTGTCAAAAAAAAAASLLEGRSPEQVMILTPKGLRLSVPVFCYERGRDWVSCCVRKDAGDDPDVTDGTIIKVLVSRDPERGKESTDEKTEPVQTGRWYEYREEEISLYLRGGKGIGLVTRAGLSCPPGMWAINPVPRQMIFRQAADALGRTGEKGPLYITVSAPDGENLASRTFNPQLGIQGGISILGTSGIVEPMSQSALIETIRLEIRQRAEEGERILLATPGNYGWHFIREFLALSAEDAVKCSNFIGETIDLAVQYGFREMLLVGHAGKLIKAAAGVMNTHSSMADGRMECLAAWAGACNAGAERINRILSAVTVDEALGILEEQEGLREAVMEKVMEQIAKHLKHRAGERLAIEAVLFTNDRGILGETAGAKGMMEQVRRHR</sequence>
<dbReference type="PANTHER" id="PTHR35863:SF1">
    <property type="entry name" value="COBALT-PRECORRIN-5B C(1)-METHYLTRANSFERASE"/>
    <property type="match status" value="1"/>
</dbReference>
<dbReference type="Pfam" id="PF01888">
    <property type="entry name" value="CbiD"/>
    <property type="match status" value="1"/>
</dbReference>
<dbReference type="SUPFAM" id="SSF159664">
    <property type="entry name" value="CobE/GbiG C-terminal domain-like"/>
    <property type="match status" value="1"/>
</dbReference>
<evidence type="ECO:0000313" key="9">
    <source>
        <dbReference type="EMBL" id="HIT42390.1"/>
    </source>
</evidence>
<dbReference type="InterPro" id="IPR002750">
    <property type="entry name" value="CobE/GbiG_C"/>
</dbReference>
<evidence type="ECO:0000259" key="7">
    <source>
        <dbReference type="Pfam" id="PF11760"/>
    </source>
</evidence>
<keyword evidence="3 5" id="KW-0808">Transferase</keyword>
<feature type="domain" description="CobE/GbiG C-terminal" evidence="6">
    <location>
        <begin position="245"/>
        <end position="361"/>
    </location>
</feature>
<comment type="pathway">
    <text evidence="5">Cofactor biosynthesis; adenosylcobalamin biosynthesis; cob(II)yrinate a,c-diamide from sirohydrochlorin (anaerobic route): step 6/10.</text>
</comment>
<dbReference type="GO" id="GO:0019251">
    <property type="term" value="P:anaerobic cobalamin biosynthetic process"/>
    <property type="evidence" value="ECO:0007669"/>
    <property type="project" value="UniProtKB-UniRule"/>
</dbReference>
<dbReference type="InterPro" id="IPR038029">
    <property type="entry name" value="GbiG_N_sf"/>
</dbReference>
<accession>A0A9D1GK28</accession>
<dbReference type="InterPro" id="IPR036074">
    <property type="entry name" value="CbiD_sf"/>
</dbReference>
<evidence type="ECO:0000313" key="10">
    <source>
        <dbReference type="Proteomes" id="UP000886860"/>
    </source>
</evidence>
<dbReference type="InterPro" id="IPR021744">
    <property type="entry name" value="CbiG_N"/>
</dbReference>
<dbReference type="Pfam" id="PF11761">
    <property type="entry name" value="CbiG_mid"/>
    <property type="match status" value="1"/>
</dbReference>
<dbReference type="Gene3D" id="3.30.2110.10">
    <property type="entry name" value="CbiD-like"/>
    <property type="match status" value="1"/>
</dbReference>
<dbReference type="HAMAP" id="MF_00787">
    <property type="entry name" value="CbiD"/>
    <property type="match status" value="1"/>
</dbReference>
<evidence type="ECO:0000256" key="2">
    <source>
        <dbReference type="ARBA" id="ARBA00022603"/>
    </source>
</evidence>
<comment type="caution">
    <text evidence="9">The sequence shown here is derived from an EMBL/GenBank/DDBJ whole genome shotgun (WGS) entry which is preliminary data.</text>
</comment>
<dbReference type="InterPro" id="IPR036518">
    <property type="entry name" value="CobE/GbiG_C_sf"/>
</dbReference>
<protein>
    <recommendedName>
        <fullName evidence="5">Cobalt-precorrin-5B C(1)-methyltransferase</fullName>
        <ecNumber evidence="5">2.1.1.195</ecNumber>
    </recommendedName>
    <alternativeName>
        <fullName evidence="5">Cobalt-precorrin-6A synthase</fullName>
    </alternativeName>
</protein>
<organism evidence="9 10">
    <name type="scientific">Candidatus Caccovicinus merdipullorum</name>
    <dbReference type="NCBI Taxonomy" id="2840724"/>
    <lineage>
        <taxon>Bacteria</taxon>
        <taxon>Bacillati</taxon>
        <taxon>Bacillota</taxon>
        <taxon>Clostridia</taxon>
        <taxon>Eubacteriales</taxon>
        <taxon>Candidatus Caccovicinus</taxon>
    </lineage>
</organism>
<keyword evidence="4 5" id="KW-0949">S-adenosyl-L-methionine</keyword>
<dbReference type="Proteomes" id="UP000886860">
    <property type="component" value="Unassembled WGS sequence"/>
</dbReference>
<feature type="domain" description="Cobalamin synthesis G N-terminal" evidence="7">
    <location>
        <begin position="61"/>
        <end position="141"/>
    </location>
</feature>
<dbReference type="PANTHER" id="PTHR35863">
    <property type="entry name" value="COBALT-PRECORRIN-5B C(1)-METHYLTRANSFERASE"/>
    <property type="match status" value="1"/>
</dbReference>
<gene>
    <name evidence="5 9" type="primary">cbiD</name>
    <name evidence="9" type="ORF">IAB60_09935</name>
</gene>
<dbReference type="EMBL" id="DVKS01000170">
    <property type="protein sequence ID" value="HIT42390.1"/>
    <property type="molecule type" value="Genomic_DNA"/>
</dbReference>
<dbReference type="EC" id="2.1.1.195" evidence="5"/>
<dbReference type="SUPFAM" id="SSF159672">
    <property type="entry name" value="CbiG N-terminal domain-like"/>
    <property type="match status" value="1"/>
</dbReference>
<keyword evidence="2 5" id="KW-0489">Methyltransferase</keyword>
<dbReference type="SUPFAM" id="SSF111342">
    <property type="entry name" value="CbiD-like"/>
    <property type="match status" value="1"/>
</dbReference>
<proteinExistence type="inferred from homology"/>
<name>A0A9D1GK28_9FIRM</name>
<dbReference type="NCBIfam" id="TIGR00312">
    <property type="entry name" value="cbiD"/>
    <property type="match status" value="1"/>
</dbReference>
<dbReference type="Gene3D" id="3.40.50.11220">
    <property type="match status" value="1"/>
</dbReference>
<evidence type="ECO:0000256" key="1">
    <source>
        <dbReference type="ARBA" id="ARBA00022573"/>
    </source>
</evidence>
<dbReference type="Pfam" id="PF11760">
    <property type="entry name" value="CbiG_N"/>
    <property type="match status" value="1"/>
</dbReference>
<dbReference type="GO" id="GO:0032259">
    <property type="term" value="P:methylation"/>
    <property type="evidence" value="ECO:0007669"/>
    <property type="project" value="UniProtKB-KW"/>
</dbReference>
<dbReference type="InterPro" id="IPR021745">
    <property type="entry name" value="CbiG_mid"/>
</dbReference>
<comment type="function">
    <text evidence="5">Catalyzes the methylation of C-1 in cobalt-precorrin-5B to form cobalt-precorrin-6A.</text>
</comment>
<feature type="domain" description="Cobalamin biosynthesis central region" evidence="8">
    <location>
        <begin position="146"/>
        <end position="231"/>
    </location>
</feature>
<keyword evidence="1 5" id="KW-0169">Cobalamin biosynthesis</keyword>
<reference evidence="9" key="1">
    <citation type="submission" date="2020-10" db="EMBL/GenBank/DDBJ databases">
        <authorList>
            <person name="Gilroy R."/>
        </authorList>
    </citation>
    <scope>NUCLEOTIDE SEQUENCE</scope>
    <source>
        <strain evidence="9">CHK123-3438</strain>
    </source>
</reference>
<evidence type="ECO:0000256" key="4">
    <source>
        <dbReference type="ARBA" id="ARBA00022691"/>
    </source>
</evidence>
<evidence type="ECO:0000259" key="8">
    <source>
        <dbReference type="Pfam" id="PF11761"/>
    </source>
</evidence>
<dbReference type="Pfam" id="PF01890">
    <property type="entry name" value="CbiG_C"/>
    <property type="match status" value="1"/>
</dbReference>
<evidence type="ECO:0000256" key="3">
    <source>
        <dbReference type="ARBA" id="ARBA00022679"/>
    </source>
</evidence>
<comment type="catalytic activity">
    <reaction evidence="5">
        <text>Co-precorrin-5B + S-adenosyl-L-methionine = Co-precorrin-6A + S-adenosyl-L-homocysteine</text>
        <dbReference type="Rhea" id="RHEA:26285"/>
        <dbReference type="ChEBI" id="CHEBI:57856"/>
        <dbReference type="ChEBI" id="CHEBI:59789"/>
        <dbReference type="ChEBI" id="CHEBI:60063"/>
        <dbReference type="ChEBI" id="CHEBI:60064"/>
        <dbReference type="EC" id="2.1.1.195"/>
    </reaction>
</comment>
<dbReference type="InterPro" id="IPR002748">
    <property type="entry name" value="CbiD"/>
</dbReference>
<dbReference type="AlphaFoldDB" id="A0A9D1GK28"/>
<evidence type="ECO:0000259" key="6">
    <source>
        <dbReference type="Pfam" id="PF01890"/>
    </source>
</evidence>
<dbReference type="Gene3D" id="3.30.420.180">
    <property type="entry name" value="CobE/GbiG C-terminal domain"/>
    <property type="match status" value="1"/>
</dbReference>
<evidence type="ECO:0000256" key="5">
    <source>
        <dbReference type="HAMAP-Rule" id="MF_00787"/>
    </source>
</evidence>